<reference evidence="7" key="1">
    <citation type="submission" date="2012-09" db="EMBL/GenBank/DDBJ databases">
        <authorList>
            <person name="Weinstock G."/>
            <person name="Sodergren E."/>
            <person name="Clifton S."/>
            <person name="Fulton L."/>
            <person name="Fulton B."/>
            <person name="Courtney L."/>
            <person name="Fronick C."/>
            <person name="Harrison M."/>
            <person name="Strong C."/>
            <person name="Farmer C."/>
            <person name="Delehaunty K."/>
            <person name="Markovic C."/>
            <person name="Hall O."/>
            <person name="Minx P."/>
            <person name="Tomlinson C."/>
            <person name="Mitreva M."/>
            <person name="Nelson J."/>
            <person name="Hou S."/>
            <person name="Wollam A."/>
            <person name="Pepin K.H."/>
            <person name="Johnson M."/>
            <person name="Bhonagiri V."/>
            <person name="Nash W.E."/>
            <person name="Suruliraj S."/>
            <person name="Warren W."/>
            <person name="Chinwalla A."/>
            <person name="Mardis E.R."/>
            <person name="Wilson R.K."/>
        </authorList>
    </citation>
    <scope>NUCLEOTIDE SEQUENCE [LARGE SCALE GENOMIC DNA]</scope>
    <source>
        <strain evidence="7">OS1</strain>
    </source>
</reference>
<gene>
    <name evidence="6" type="ORF">HMPREF1705_03353</name>
</gene>
<keyword evidence="7" id="KW-1185">Reference proteome</keyword>
<dbReference type="STRING" id="592015.HMPREF1705_03353"/>
<evidence type="ECO:0000256" key="4">
    <source>
        <dbReference type="ARBA" id="ARBA00023136"/>
    </source>
</evidence>
<sequence>MTLNVSVIADFLALLMMIFFMFKGFARGFVNELSGLLGTLAGFVLLWKYSPDLAGFLKFKLGINDVIAYVIAIVAIFLVANLVVSLLGRLVRKVVYFGHLSLVDKVIGAFCGFAKASVILILIYLAFEMASGYLGNSEMSWMYQSKAMTFAGDLWSYVSSWLFNKGIINHISLPNLIAKVRV</sequence>
<keyword evidence="4 5" id="KW-0472">Membrane</keyword>
<dbReference type="GO" id="GO:0009403">
    <property type="term" value="P:toxin biosynthetic process"/>
    <property type="evidence" value="ECO:0007669"/>
    <property type="project" value="InterPro"/>
</dbReference>
<dbReference type="GO" id="GO:0016020">
    <property type="term" value="C:membrane"/>
    <property type="evidence" value="ECO:0007669"/>
    <property type="project" value="UniProtKB-SubCell"/>
</dbReference>
<dbReference type="Pfam" id="PF02674">
    <property type="entry name" value="Colicin_V"/>
    <property type="match status" value="1"/>
</dbReference>
<feature type="transmembrane region" description="Helical" evidence="5">
    <location>
        <begin position="6"/>
        <end position="22"/>
    </location>
</feature>
<protein>
    <submittedName>
        <fullName evidence="6">CvpA family protein</fullName>
    </submittedName>
</protein>
<organism evidence="6 7">
    <name type="scientific">Acetomicrobium hydrogeniformans ATCC BAA-1850</name>
    <dbReference type="NCBI Taxonomy" id="592015"/>
    <lineage>
        <taxon>Bacteria</taxon>
        <taxon>Thermotogati</taxon>
        <taxon>Synergistota</taxon>
        <taxon>Synergistia</taxon>
        <taxon>Synergistales</taxon>
        <taxon>Acetomicrobiaceae</taxon>
        <taxon>Acetomicrobium</taxon>
    </lineage>
</organism>
<evidence type="ECO:0000313" key="6">
    <source>
        <dbReference type="EMBL" id="KRT36092.1"/>
    </source>
</evidence>
<keyword evidence="2 5" id="KW-0812">Transmembrane</keyword>
<dbReference type="RefSeq" id="WP_009201212.1">
    <property type="nucleotide sequence ID" value="NZ_ACJX03000001.1"/>
</dbReference>
<dbReference type="Proteomes" id="UP000005273">
    <property type="component" value="Unassembled WGS sequence"/>
</dbReference>
<name>A0A0T5XCK0_9BACT</name>
<feature type="transmembrane region" description="Helical" evidence="5">
    <location>
        <begin position="29"/>
        <end position="47"/>
    </location>
</feature>
<dbReference type="eggNOG" id="COG1286">
    <property type="taxonomic scope" value="Bacteria"/>
</dbReference>
<comment type="subcellular location">
    <subcellularLocation>
        <location evidence="1">Membrane</location>
        <topology evidence="1">Multi-pass membrane protein</topology>
    </subcellularLocation>
</comment>
<dbReference type="InterPro" id="IPR003825">
    <property type="entry name" value="Colicin-V_CvpA"/>
</dbReference>
<proteinExistence type="predicted"/>
<dbReference type="AlphaFoldDB" id="A0A0T5XCK0"/>
<comment type="caution">
    <text evidence="6">The sequence shown here is derived from an EMBL/GenBank/DDBJ whole genome shotgun (WGS) entry which is preliminary data.</text>
</comment>
<evidence type="ECO:0000256" key="1">
    <source>
        <dbReference type="ARBA" id="ARBA00004141"/>
    </source>
</evidence>
<keyword evidence="3 5" id="KW-1133">Transmembrane helix</keyword>
<dbReference type="EMBL" id="ACJX03000001">
    <property type="protein sequence ID" value="KRT36092.1"/>
    <property type="molecule type" value="Genomic_DNA"/>
</dbReference>
<evidence type="ECO:0000313" key="7">
    <source>
        <dbReference type="Proteomes" id="UP000005273"/>
    </source>
</evidence>
<evidence type="ECO:0000256" key="5">
    <source>
        <dbReference type="SAM" id="Phobius"/>
    </source>
</evidence>
<dbReference type="OrthoDB" id="9810601at2"/>
<dbReference type="PANTHER" id="PTHR37306">
    <property type="entry name" value="COLICIN V PRODUCTION PROTEIN"/>
    <property type="match status" value="1"/>
</dbReference>
<accession>A0A0T5XCK0</accession>
<dbReference type="PANTHER" id="PTHR37306:SF1">
    <property type="entry name" value="COLICIN V PRODUCTION PROTEIN"/>
    <property type="match status" value="1"/>
</dbReference>
<evidence type="ECO:0000256" key="2">
    <source>
        <dbReference type="ARBA" id="ARBA00022692"/>
    </source>
</evidence>
<evidence type="ECO:0000256" key="3">
    <source>
        <dbReference type="ARBA" id="ARBA00022989"/>
    </source>
</evidence>
<feature type="transmembrane region" description="Helical" evidence="5">
    <location>
        <begin position="107"/>
        <end position="127"/>
    </location>
</feature>
<feature type="transmembrane region" description="Helical" evidence="5">
    <location>
        <begin position="67"/>
        <end position="87"/>
    </location>
</feature>